<feature type="transmembrane region" description="Helical" evidence="1">
    <location>
        <begin position="88"/>
        <end position="107"/>
    </location>
</feature>
<evidence type="ECO:0000313" key="3">
    <source>
        <dbReference type="Proteomes" id="UP000627292"/>
    </source>
</evidence>
<sequence length="230" mass="25487">MNNPHQHLSALQDIRSMMEKSSRFISLSGLSGIAAGVCALIGAWVSYDYVYGYKDYMMGSYSYERGGNSSLAYDAGMDFSIQLLLNTTLFWIAAATFIAAFISAFVFTWIKSRREGVPIWGKTAQRLMIHVSVPLIAGGLYILKLLHFGTFGLVAPGCLIFYGLALLNGSKFTLSEIKYLGYGQLALGIINLQFTGYGLYFWAAGFGILHILYGGIMWYKYDRNTKTSEA</sequence>
<keyword evidence="3" id="KW-1185">Reference proteome</keyword>
<gene>
    <name evidence="2" type="ORF">GCM10011379_40020</name>
</gene>
<dbReference type="EMBL" id="BMIB01000004">
    <property type="protein sequence ID" value="GGH75932.1"/>
    <property type="molecule type" value="Genomic_DNA"/>
</dbReference>
<reference evidence="2" key="1">
    <citation type="journal article" date="2014" name="Int. J. Syst. Evol. Microbiol.">
        <title>Complete genome sequence of Corynebacterium casei LMG S-19264T (=DSM 44701T), isolated from a smear-ripened cheese.</title>
        <authorList>
            <consortium name="US DOE Joint Genome Institute (JGI-PGF)"/>
            <person name="Walter F."/>
            <person name="Albersmeier A."/>
            <person name="Kalinowski J."/>
            <person name="Ruckert C."/>
        </authorList>
    </citation>
    <scope>NUCLEOTIDE SEQUENCE</scope>
    <source>
        <strain evidence="2">CGMCC 1.15290</strain>
    </source>
</reference>
<keyword evidence="1" id="KW-1133">Transmembrane helix</keyword>
<proteinExistence type="predicted"/>
<protein>
    <submittedName>
        <fullName evidence="2">Uncharacterized protein</fullName>
    </submittedName>
</protein>
<dbReference type="AlphaFoldDB" id="A0A917J3N7"/>
<organism evidence="2 3">
    <name type="scientific">Filimonas zeae</name>
    <dbReference type="NCBI Taxonomy" id="1737353"/>
    <lineage>
        <taxon>Bacteria</taxon>
        <taxon>Pseudomonadati</taxon>
        <taxon>Bacteroidota</taxon>
        <taxon>Chitinophagia</taxon>
        <taxon>Chitinophagales</taxon>
        <taxon>Chitinophagaceae</taxon>
        <taxon>Filimonas</taxon>
    </lineage>
</organism>
<keyword evidence="1" id="KW-0812">Transmembrane</keyword>
<feature type="transmembrane region" description="Helical" evidence="1">
    <location>
        <begin position="149"/>
        <end position="167"/>
    </location>
</feature>
<dbReference type="RefSeq" id="WP_188955659.1">
    <property type="nucleotide sequence ID" value="NZ_BMIB01000004.1"/>
</dbReference>
<dbReference type="Proteomes" id="UP000627292">
    <property type="component" value="Unassembled WGS sequence"/>
</dbReference>
<evidence type="ECO:0000256" key="1">
    <source>
        <dbReference type="SAM" id="Phobius"/>
    </source>
</evidence>
<evidence type="ECO:0000313" key="2">
    <source>
        <dbReference type="EMBL" id="GGH75932.1"/>
    </source>
</evidence>
<accession>A0A917J3N7</accession>
<keyword evidence="1" id="KW-0472">Membrane</keyword>
<comment type="caution">
    <text evidence="2">The sequence shown here is derived from an EMBL/GenBank/DDBJ whole genome shotgun (WGS) entry which is preliminary data.</text>
</comment>
<feature type="transmembrane region" description="Helical" evidence="1">
    <location>
        <begin position="24"/>
        <end position="47"/>
    </location>
</feature>
<name>A0A917J3N7_9BACT</name>
<feature type="transmembrane region" description="Helical" evidence="1">
    <location>
        <begin position="200"/>
        <end position="219"/>
    </location>
</feature>
<reference evidence="2" key="2">
    <citation type="submission" date="2020-09" db="EMBL/GenBank/DDBJ databases">
        <authorList>
            <person name="Sun Q."/>
            <person name="Zhou Y."/>
        </authorList>
    </citation>
    <scope>NUCLEOTIDE SEQUENCE</scope>
    <source>
        <strain evidence="2">CGMCC 1.15290</strain>
    </source>
</reference>